<dbReference type="Pfam" id="PF00160">
    <property type="entry name" value="Pro_isomerase"/>
    <property type="match status" value="1"/>
</dbReference>
<evidence type="ECO:0000313" key="4">
    <source>
        <dbReference type="Proteomes" id="UP000655225"/>
    </source>
</evidence>
<dbReference type="Proteomes" id="UP000655225">
    <property type="component" value="Unassembled WGS sequence"/>
</dbReference>
<dbReference type="PANTHER" id="PTHR46873">
    <property type="entry name" value="EXPRESSED PROTEIN"/>
    <property type="match status" value="1"/>
</dbReference>
<dbReference type="FunFam" id="2.40.100.10:FF:000086">
    <property type="entry name" value="Predicted protein"/>
    <property type="match status" value="1"/>
</dbReference>
<feature type="transmembrane region" description="Helical" evidence="1">
    <location>
        <begin position="12"/>
        <end position="37"/>
    </location>
</feature>
<evidence type="ECO:0000313" key="3">
    <source>
        <dbReference type="EMBL" id="KAF8412477.1"/>
    </source>
</evidence>
<dbReference type="InterPro" id="IPR029000">
    <property type="entry name" value="Cyclophilin-like_dom_sf"/>
</dbReference>
<gene>
    <name evidence="3" type="ORF">HHK36_000441</name>
</gene>
<keyword evidence="1" id="KW-1133">Transmembrane helix</keyword>
<evidence type="ECO:0000259" key="2">
    <source>
        <dbReference type="Pfam" id="PF00160"/>
    </source>
</evidence>
<feature type="domain" description="PPIase cyclophilin-type" evidence="2">
    <location>
        <begin position="169"/>
        <end position="321"/>
    </location>
</feature>
<dbReference type="OMA" id="SEWKHEY"/>
<dbReference type="AlphaFoldDB" id="A0A835A1N5"/>
<dbReference type="EMBL" id="JABCRI010000001">
    <property type="protein sequence ID" value="KAF8412477.1"/>
    <property type="molecule type" value="Genomic_DNA"/>
</dbReference>
<keyword evidence="1" id="KW-0812">Transmembrane</keyword>
<dbReference type="Gene3D" id="2.40.100.10">
    <property type="entry name" value="Cyclophilin-like"/>
    <property type="match status" value="1"/>
</dbReference>
<keyword evidence="4" id="KW-1185">Reference proteome</keyword>
<dbReference type="SUPFAM" id="SSF50891">
    <property type="entry name" value="Cyclophilin-like"/>
    <property type="match status" value="1"/>
</dbReference>
<accession>A0A835A1N5</accession>
<dbReference type="InterPro" id="IPR002130">
    <property type="entry name" value="Cyclophilin-type_PPIase_dom"/>
</dbReference>
<reference evidence="3 4" key="1">
    <citation type="submission" date="2020-04" db="EMBL/GenBank/DDBJ databases">
        <title>Plant Genome Project.</title>
        <authorList>
            <person name="Zhang R.-G."/>
        </authorList>
    </citation>
    <scope>NUCLEOTIDE SEQUENCE [LARGE SCALE GENOMIC DNA]</scope>
    <source>
        <strain evidence="3">YNK0</strain>
        <tissue evidence="3">Leaf</tissue>
    </source>
</reference>
<proteinExistence type="predicted"/>
<dbReference type="PANTHER" id="PTHR46873:SF1">
    <property type="entry name" value="EXPRESSED PROTEIN"/>
    <property type="match status" value="1"/>
</dbReference>
<organism evidence="3 4">
    <name type="scientific">Tetracentron sinense</name>
    <name type="common">Spur-leaf</name>
    <dbReference type="NCBI Taxonomy" id="13715"/>
    <lineage>
        <taxon>Eukaryota</taxon>
        <taxon>Viridiplantae</taxon>
        <taxon>Streptophyta</taxon>
        <taxon>Embryophyta</taxon>
        <taxon>Tracheophyta</taxon>
        <taxon>Spermatophyta</taxon>
        <taxon>Magnoliopsida</taxon>
        <taxon>Trochodendrales</taxon>
        <taxon>Trochodendraceae</taxon>
        <taxon>Tetracentron</taxon>
    </lineage>
</organism>
<sequence length="353" mass="38561">MGRKPNDSDAGRCAFLILLLIGLVSCSLVYMCLSVALRPSNVSLDSRSFSAIDEVKGGWDEGLGLEEGECCKGIDNLELWGSAVKWGSEFKFNSSGDCCRACKTMCSGGDGPCLCDTWVFCGNRESCGPKFGECWLKKQKDTLAPDSQDSGEKVIWTSGLIFGKGEGIVGLETEYGILHIKLFPDCAPHSVAYILELLGLHHCAGCQFYRAESRGNSWDSEGNHIKDAPLGPPFALIQGTLEAQGTTFKNIPTEVCPTLRRGSVAWVGSGPEFFISLANHEEWKRAYTVFGSVLPEDMEIAEKIAQLPTKLDVWNNINVSVLENSIPLWFRRMKTSHGDLNLNRNANSDSNGS</sequence>
<keyword evidence="1" id="KW-0472">Membrane</keyword>
<dbReference type="PROSITE" id="PS51257">
    <property type="entry name" value="PROKAR_LIPOPROTEIN"/>
    <property type="match status" value="1"/>
</dbReference>
<comment type="caution">
    <text evidence="3">The sequence shown here is derived from an EMBL/GenBank/DDBJ whole genome shotgun (WGS) entry which is preliminary data.</text>
</comment>
<dbReference type="GO" id="GO:0003755">
    <property type="term" value="F:peptidyl-prolyl cis-trans isomerase activity"/>
    <property type="evidence" value="ECO:0007669"/>
    <property type="project" value="InterPro"/>
</dbReference>
<protein>
    <recommendedName>
        <fullName evidence="2">PPIase cyclophilin-type domain-containing protein</fullName>
    </recommendedName>
</protein>
<evidence type="ECO:0000256" key="1">
    <source>
        <dbReference type="SAM" id="Phobius"/>
    </source>
</evidence>
<name>A0A835A1N5_TETSI</name>
<dbReference type="OrthoDB" id="532384at2759"/>